<sequence length="125" mass="14143">MELASLEEYDGAVNELDELTKLIGADLSRDELDRIGARTEELYAAIEEYESRKDKYMNVAKVENSDRYYLEFMGLTLGFDQVKAANGEEIDLYLDGKVIATLEADFLVAFVNNTFVIENQLVGEL</sequence>
<proteinExistence type="predicted"/>
<evidence type="ECO:0000313" key="1">
    <source>
        <dbReference type="EMBL" id="MBF4374899.1"/>
    </source>
</evidence>
<accession>A0ABR9Z8X3</accession>
<keyword evidence="2" id="KW-1185">Reference proteome</keyword>
<dbReference type="Proteomes" id="UP000726136">
    <property type="component" value="Unassembled WGS sequence"/>
</dbReference>
<dbReference type="RefSeq" id="WP_194664056.1">
    <property type="nucleotide sequence ID" value="NZ_RDPI01000027.1"/>
</dbReference>
<protein>
    <submittedName>
        <fullName evidence="1">Uncharacterized protein</fullName>
    </submittedName>
</protein>
<gene>
    <name evidence="1" type="ORF">EAY46_17645</name>
</gene>
<dbReference type="EMBL" id="RDPI01000027">
    <property type="protein sequence ID" value="MBF4374899.1"/>
    <property type="molecule type" value="Genomic_DNA"/>
</dbReference>
<organism evidence="1 2">
    <name type="scientific">Vibrio anguillarum</name>
    <name type="common">Listonella anguillarum</name>
    <dbReference type="NCBI Taxonomy" id="55601"/>
    <lineage>
        <taxon>Bacteria</taxon>
        <taxon>Pseudomonadati</taxon>
        <taxon>Pseudomonadota</taxon>
        <taxon>Gammaproteobacteria</taxon>
        <taxon>Vibrionales</taxon>
        <taxon>Vibrionaceae</taxon>
        <taxon>Vibrio</taxon>
    </lineage>
</organism>
<name>A0ABR9Z8X3_VIBAN</name>
<reference evidence="1 2" key="1">
    <citation type="journal article" date="2021" name="PeerJ">
        <title>Analysis of 44 Vibrio anguillarum genomes reveals high genetic diversity.</title>
        <authorList>
            <person name="Hansen M.J."/>
            <person name="Dalsgaard I."/>
        </authorList>
    </citation>
    <scope>NUCLEOTIDE SEQUENCE [LARGE SCALE GENOMIC DNA]</scope>
    <source>
        <strain evidence="1 2">040915-1/1B</strain>
    </source>
</reference>
<comment type="caution">
    <text evidence="1">The sequence shown here is derived from an EMBL/GenBank/DDBJ whole genome shotgun (WGS) entry which is preliminary data.</text>
</comment>
<evidence type="ECO:0000313" key="2">
    <source>
        <dbReference type="Proteomes" id="UP000726136"/>
    </source>
</evidence>